<evidence type="ECO:0000313" key="4">
    <source>
        <dbReference type="EMBL" id="MBB5071201.1"/>
    </source>
</evidence>
<comment type="similarity">
    <text evidence="1">Belongs to the mycobacterial PPE family.</text>
</comment>
<protein>
    <recommendedName>
        <fullName evidence="3">PPE domain-containing protein</fullName>
    </recommendedName>
</protein>
<feature type="compositionally biased region" description="Basic and acidic residues" evidence="2">
    <location>
        <begin position="265"/>
        <end position="282"/>
    </location>
</feature>
<evidence type="ECO:0000313" key="5">
    <source>
        <dbReference type="Proteomes" id="UP000580474"/>
    </source>
</evidence>
<feature type="region of interest" description="Disordered" evidence="2">
    <location>
        <begin position="25"/>
        <end position="67"/>
    </location>
</feature>
<dbReference type="RefSeq" id="WP_184481358.1">
    <property type="nucleotide sequence ID" value="NZ_JACHIV010000001.1"/>
</dbReference>
<comment type="caution">
    <text evidence="4">The sequence shown here is derived from an EMBL/GenBank/DDBJ whole genome shotgun (WGS) entry which is preliminary data.</text>
</comment>
<evidence type="ECO:0000256" key="2">
    <source>
        <dbReference type="SAM" id="MobiDB-lite"/>
    </source>
</evidence>
<name>A0A840NJG4_9PSEU</name>
<accession>A0A840NJG4</accession>
<feature type="compositionally biased region" description="Gly residues" evidence="2">
    <location>
        <begin position="416"/>
        <end position="445"/>
    </location>
</feature>
<reference evidence="4 5" key="1">
    <citation type="submission" date="2020-08" db="EMBL/GenBank/DDBJ databases">
        <title>Sequencing the genomes of 1000 actinobacteria strains.</title>
        <authorList>
            <person name="Klenk H.-P."/>
        </authorList>
    </citation>
    <scope>NUCLEOTIDE SEQUENCE [LARGE SCALE GENOMIC DNA]</scope>
    <source>
        <strain evidence="4 5">DSM 45582</strain>
    </source>
</reference>
<dbReference type="InterPro" id="IPR038332">
    <property type="entry name" value="PPE_sf"/>
</dbReference>
<dbReference type="Proteomes" id="UP000580474">
    <property type="component" value="Unassembled WGS sequence"/>
</dbReference>
<feature type="domain" description="PPE" evidence="3">
    <location>
        <begin position="99"/>
        <end position="180"/>
    </location>
</feature>
<dbReference type="Gene3D" id="1.20.1260.20">
    <property type="entry name" value="PPE superfamily"/>
    <property type="match status" value="1"/>
</dbReference>
<dbReference type="InterPro" id="IPR000030">
    <property type="entry name" value="PPE_dom"/>
</dbReference>
<feature type="compositionally biased region" description="Pro residues" evidence="2">
    <location>
        <begin position="245"/>
        <end position="264"/>
    </location>
</feature>
<proteinExistence type="inferred from homology"/>
<sequence>MGFGEWAGAVGDAVHDAGAHWLGYDTNAQREQSERAQDATRAGERRRNALAEQNERLHTGGEFDPPSITEQENWQSYGHAELYEINERSIDQAQAREIARAWREIGAVLKELGPDLQRDAQAAIDGGWEGDAADAAKASADPLVKWMADSGEAFHLTGNKIEEAGSAAGQAKAMVPEPQDFSIGRTIASSIPGGLVGGGVDALAQMRERQEAERAAQETMQRVLTPTYEDVDATVPAYPGLDGAPLPPPPPSEPPPVEPPPPPVDPREDRNGGTGGSDRRGDQGGNDRGGNERGGGDRKVQPMPYPDENGRPRPDGPAKTDPSWVPDRPEAPQDRTPPRPPGHSQFPPGAVAPPLHGGGGGGRAGGPATGGGTGRGGPGGGIGSGKTGTSTTNPPGPGGRAGVGTPNVGAGPRAAGIGGAAGGAGGARGAMGGGMGGAGRGGQGGEDYEHERPGWLQEQDDVWMDGMPNTAPPVFGE</sequence>
<evidence type="ECO:0000256" key="1">
    <source>
        <dbReference type="ARBA" id="ARBA00010652"/>
    </source>
</evidence>
<organism evidence="4 5">
    <name type="scientific">Saccharopolyspora gloriosae</name>
    <dbReference type="NCBI Taxonomy" id="455344"/>
    <lineage>
        <taxon>Bacteria</taxon>
        <taxon>Bacillati</taxon>
        <taxon>Actinomycetota</taxon>
        <taxon>Actinomycetes</taxon>
        <taxon>Pseudonocardiales</taxon>
        <taxon>Pseudonocardiaceae</taxon>
        <taxon>Saccharopolyspora</taxon>
    </lineage>
</organism>
<evidence type="ECO:0000259" key="3">
    <source>
        <dbReference type="Pfam" id="PF00823"/>
    </source>
</evidence>
<feature type="region of interest" description="Disordered" evidence="2">
    <location>
        <begin position="208"/>
        <end position="477"/>
    </location>
</feature>
<dbReference type="AlphaFoldDB" id="A0A840NJG4"/>
<dbReference type="SUPFAM" id="SSF140459">
    <property type="entry name" value="PE/PPE dimer-like"/>
    <property type="match status" value="1"/>
</dbReference>
<feature type="compositionally biased region" description="Basic and acidic residues" evidence="2">
    <location>
        <begin position="327"/>
        <end position="337"/>
    </location>
</feature>
<dbReference type="Pfam" id="PF00823">
    <property type="entry name" value="PPE"/>
    <property type="match status" value="1"/>
</dbReference>
<feature type="compositionally biased region" description="Basic and acidic residues" evidence="2">
    <location>
        <begin position="289"/>
        <end position="300"/>
    </location>
</feature>
<dbReference type="EMBL" id="JACHIV010000001">
    <property type="protein sequence ID" value="MBB5071201.1"/>
    <property type="molecule type" value="Genomic_DNA"/>
</dbReference>
<keyword evidence="5" id="KW-1185">Reference proteome</keyword>
<feature type="compositionally biased region" description="Gly residues" evidence="2">
    <location>
        <begin position="356"/>
        <end position="386"/>
    </location>
</feature>
<gene>
    <name evidence="4" type="ORF">BJ969_004289</name>
</gene>
<feature type="compositionally biased region" description="Basic and acidic residues" evidence="2">
    <location>
        <begin position="31"/>
        <end position="61"/>
    </location>
</feature>
<feature type="compositionally biased region" description="Basic and acidic residues" evidence="2">
    <location>
        <begin position="308"/>
        <end position="318"/>
    </location>
</feature>